<proteinExistence type="predicted"/>
<keyword evidence="1" id="KW-0812">Transmembrane</keyword>
<keyword evidence="1" id="KW-0472">Membrane</keyword>
<keyword evidence="3" id="KW-1185">Reference proteome</keyword>
<dbReference type="PANTHER" id="PTHR47542:SF2">
    <property type="entry name" value="ACYL-COA N-ACYLTRANSFERASES (NAT) SUPERFAMILY PROTEIN"/>
    <property type="match status" value="1"/>
</dbReference>
<protein>
    <submittedName>
        <fullName evidence="2">Uncharacterized protein</fullName>
    </submittedName>
</protein>
<keyword evidence="1" id="KW-1133">Transmembrane helix</keyword>
<gene>
    <name evidence="2" type="ORF">ACH5RR_037189</name>
</gene>
<organism evidence="2 3">
    <name type="scientific">Cinchona calisaya</name>
    <dbReference type="NCBI Taxonomy" id="153742"/>
    <lineage>
        <taxon>Eukaryota</taxon>
        <taxon>Viridiplantae</taxon>
        <taxon>Streptophyta</taxon>
        <taxon>Embryophyta</taxon>
        <taxon>Tracheophyta</taxon>
        <taxon>Spermatophyta</taxon>
        <taxon>Magnoliopsida</taxon>
        <taxon>eudicotyledons</taxon>
        <taxon>Gunneridae</taxon>
        <taxon>Pentapetalae</taxon>
        <taxon>asterids</taxon>
        <taxon>lamiids</taxon>
        <taxon>Gentianales</taxon>
        <taxon>Rubiaceae</taxon>
        <taxon>Cinchonoideae</taxon>
        <taxon>Cinchoneae</taxon>
        <taxon>Cinchona</taxon>
    </lineage>
</organism>
<dbReference type="AlphaFoldDB" id="A0ABD2Y965"/>
<name>A0ABD2Y965_9GENT</name>
<accession>A0ABD2Y965</accession>
<evidence type="ECO:0000313" key="2">
    <source>
        <dbReference type="EMBL" id="KAL3502740.1"/>
    </source>
</evidence>
<evidence type="ECO:0000256" key="1">
    <source>
        <dbReference type="SAM" id="Phobius"/>
    </source>
</evidence>
<evidence type="ECO:0000313" key="3">
    <source>
        <dbReference type="Proteomes" id="UP001630127"/>
    </source>
</evidence>
<dbReference type="PANTHER" id="PTHR47542">
    <property type="entry name" value="ACYL-COA N-ACYLTRANSFERASES (NAT) SUPERFAMILY PROTEIN"/>
    <property type="match status" value="1"/>
</dbReference>
<dbReference type="EMBL" id="JBJUIK010000015">
    <property type="protein sequence ID" value="KAL3502740.1"/>
    <property type="molecule type" value="Genomic_DNA"/>
</dbReference>
<dbReference type="Proteomes" id="UP001630127">
    <property type="component" value="Unassembled WGS sequence"/>
</dbReference>
<sequence>MVNWIVEELQRNSSNRDELIEEIVRIEKKIFPKHESLARLLDQELKKRNSGLLYSKVDDGDVAGYVMYSWPSSLSACITKLAGSISTHLLAAYTNSTSIFLEFVIALVFLFFFLGLVEFDNPRTQLLLFVKNWIMERTQLGNYWVFRSSRSS</sequence>
<reference evidence="2 3" key="1">
    <citation type="submission" date="2024-11" db="EMBL/GenBank/DDBJ databases">
        <title>A near-complete genome assembly of Cinchona calisaya.</title>
        <authorList>
            <person name="Lian D.C."/>
            <person name="Zhao X.W."/>
            <person name="Wei L."/>
        </authorList>
    </citation>
    <scope>NUCLEOTIDE SEQUENCE [LARGE SCALE GENOMIC DNA]</scope>
    <source>
        <tissue evidence="2">Nenye</tissue>
    </source>
</reference>
<comment type="caution">
    <text evidence="2">The sequence shown here is derived from an EMBL/GenBank/DDBJ whole genome shotgun (WGS) entry which is preliminary data.</text>
</comment>
<feature type="transmembrane region" description="Helical" evidence="1">
    <location>
        <begin position="99"/>
        <end position="117"/>
    </location>
</feature>